<dbReference type="InterPro" id="IPR005064">
    <property type="entry name" value="BUG"/>
</dbReference>
<evidence type="ECO:0000256" key="2">
    <source>
        <dbReference type="SAM" id="SignalP"/>
    </source>
</evidence>
<evidence type="ECO:0000313" key="3">
    <source>
        <dbReference type="EMBL" id="ROR50487.1"/>
    </source>
</evidence>
<dbReference type="Gene3D" id="3.40.190.150">
    <property type="entry name" value="Bordetella uptake gene, domain 1"/>
    <property type="match status" value="1"/>
</dbReference>
<organism evidence="3 4">
    <name type="scientific">Diaphorobacter nitroreducens</name>
    <dbReference type="NCBI Taxonomy" id="164759"/>
    <lineage>
        <taxon>Bacteria</taxon>
        <taxon>Pseudomonadati</taxon>
        <taxon>Pseudomonadota</taxon>
        <taxon>Betaproteobacteria</taxon>
        <taxon>Burkholderiales</taxon>
        <taxon>Comamonadaceae</taxon>
        <taxon>Diaphorobacter</taxon>
    </lineage>
</organism>
<dbReference type="PANTHER" id="PTHR42928">
    <property type="entry name" value="TRICARBOXYLATE-BINDING PROTEIN"/>
    <property type="match status" value="1"/>
</dbReference>
<dbReference type="RefSeq" id="WP_011803978.1">
    <property type="nucleotide sequence ID" value="NZ_DAMBYI010000005.1"/>
</dbReference>
<evidence type="ECO:0000256" key="1">
    <source>
        <dbReference type="ARBA" id="ARBA00006987"/>
    </source>
</evidence>
<name>A0AAX1WYQ7_9BURK</name>
<dbReference type="CDD" id="cd07012">
    <property type="entry name" value="PBP2_Bug_TTT"/>
    <property type="match status" value="1"/>
</dbReference>
<gene>
    <name evidence="3" type="ORF">EDC60_0240</name>
</gene>
<dbReference type="Gene3D" id="3.40.190.10">
    <property type="entry name" value="Periplasmic binding protein-like II"/>
    <property type="match status" value="1"/>
</dbReference>
<dbReference type="Pfam" id="PF03401">
    <property type="entry name" value="TctC"/>
    <property type="match status" value="1"/>
</dbReference>
<dbReference type="PIRSF" id="PIRSF017082">
    <property type="entry name" value="YflP"/>
    <property type="match status" value="1"/>
</dbReference>
<evidence type="ECO:0000313" key="4">
    <source>
        <dbReference type="Proteomes" id="UP000271868"/>
    </source>
</evidence>
<keyword evidence="4" id="KW-1185">Reference proteome</keyword>
<accession>A0AAX1WYQ7</accession>
<dbReference type="Proteomes" id="UP000271868">
    <property type="component" value="Unassembled WGS sequence"/>
</dbReference>
<dbReference type="InterPro" id="IPR042100">
    <property type="entry name" value="Bug_dom1"/>
</dbReference>
<dbReference type="PANTHER" id="PTHR42928:SF5">
    <property type="entry name" value="BLR1237 PROTEIN"/>
    <property type="match status" value="1"/>
</dbReference>
<keyword evidence="2" id="KW-0732">Signal</keyword>
<keyword evidence="3" id="KW-0675">Receptor</keyword>
<sequence length="322" mass="33631">MLRRRQLVGSLALCMACAVQAQNASAPMTIVVPYAAGGPLDKSARILAEGAQAQLGPIQVQNKPGAGGNLGADTVAKAPKGGNLLVMGAVATHAVNPWLYKNFPYNPVKDFTPIVLVARTPNVLVMSAERAKALDISTTTDLVKYMKAHPDQLKYGSGGNGSIGHIAGEMFKSLTNTRMPHAPFQGAGPALKALQDGGVDIVFDNLASSLPLIQGGKLKALGVTSLGSDDALPHVPSINSEVPGFNVSTWFGLFAPATLPAADAQKYATAFSKAMHSPAGKAQFQKMGLTPEELTLGGFGSFVRSELGKYEFLIKAAKIHID</sequence>
<reference evidence="3 4" key="1">
    <citation type="submission" date="2018-11" db="EMBL/GenBank/DDBJ databases">
        <title>Genomic Encyclopedia of Type Strains, Phase IV (KMG-IV): sequencing the most valuable type-strain genomes for metagenomic binning, comparative biology and taxonomic classification.</title>
        <authorList>
            <person name="Goeker M."/>
        </authorList>
    </citation>
    <scope>NUCLEOTIDE SEQUENCE [LARGE SCALE GENOMIC DNA]</scope>
    <source>
        <strain evidence="3 4">DSM 15985</strain>
    </source>
</reference>
<protein>
    <submittedName>
        <fullName evidence="3">Tripartite-type tricarboxylate transporter receptor subunit TctC</fullName>
    </submittedName>
</protein>
<dbReference type="EMBL" id="RJVL01000001">
    <property type="protein sequence ID" value="ROR50487.1"/>
    <property type="molecule type" value="Genomic_DNA"/>
</dbReference>
<dbReference type="SUPFAM" id="SSF53850">
    <property type="entry name" value="Periplasmic binding protein-like II"/>
    <property type="match status" value="1"/>
</dbReference>
<feature type="signal peptide" evidence="2">
    <location>
        <begin position="1"/>
        <end position="21"/>
    </location>
</feature>
<comment type="caution">
    <text evidence="3">The sequence shown here is derived from an EMBL/GenBank/DDBJ whole genome shotgun (WGS) entry which is preliminary data.</text>
</comment>
<dbReference type="AlphaFoldDB" id="A0AAX1WYQ7"/>
<proteinExistence type="inferred from homology"/>
<feature type="chain" id="PRO_5043522344" evidence="2">
    <location>
        <begin position="22"/>
        <end position="322"/>
    </location>
</feature>
<comment type="similarity">
    <text evidence="1">Belongs to the UPF0065 (bug) family.</text>
</comment>